<evidence type="ECO:0000256" key="10">
    <source>
        <dbReference type="ARBA" id="ARBA00025198"/>
    </source>
</evidence>
<name>A0A517PS45_9PLAN</name>
<evidence type="ECO:0000256" key="13">
    <source>
        <dbReference type="HAMAP-Rule" id="MF_01398"/>
    </source>
</evidence>
<dbReference type="CDD" id="cd06503">
    <property type="entry name" value="ATP-synt_Fo_b"/>
    <property type="match status" value="1"/>
</dbReference>
<comment type="similarity">
    <text evidence="1 13">Belongs to the ATPase B chain family.</text>
</comment>
<dbReference type="RefSeq" id="WP_145187673.1">
    <property type="nucleotide sequence ID" value="NZ_CP036266.1"/>
</dbReference>
<evidence type="ECO:0000256" key="5">
    <source>
        <dbReference type="ARBA" id="ARBA00022781"/>
    </source>
</evidence>
<evidence type="ECO:0000256" key="9">
    <source>
        <dbReference type="ARBA" id="ARBA00023310"/>
    </source>
</evidence>
<reference evidence="14 15" key="1">
    <citation type="submission" date="2019-02" db="EMBL/GenBank/DDBJ databases">
        <title>Deep-cultivation of Planctomycetes and their phenomic and genomic characterization uncovers novel biology.</title>
        <authorList>
            <person name="Wiegand S."/>
            <person name="Jogler M."/>
            <person name="Boedeker C."/>
            <person name="Pinto D."/>
            <person name="Vollmers J."/>
            <person name="Rivas-Marin E."/>
            <person name="Kohn T."/>
            <person name="Peeters S.H."/>
            <person name="Heuer A."/>
            <person name="Rast P."/>
            <person name="Oberbeckmann S."/>
            <person name="Bunk B."/>
            <person name="Jeske O."/>
            <person name="Meyerdierks A."/>
            <person name="Storesund J.E."/>
            <person name="Kallscheuer N."/>
            <person name="Luecker S."/>
            <person name="Lage O.M."/>
            <person name="Pohl T."/>
            <person name="Merkel B.J."/>
            <person name="Hornburger P."/>
            <person name="Mueller R.-W."/>
            <person name="Bruemmer F."/>
            <person name="Labrenz M."/>
            <person name="Spormann A.M."/>
            <person name="Op den Camp H."/>
            <person name="Overmann J."/>
            <person name="Amann R."/>
            <person name="Jetten M.S.M."/>
            <person name="Mascher T."/>
            <person name="Medema M.H."/>
            <person name="Devos D.P."/>
            <person name="Kaster A.-K."/>
            <person name="Ovreas L."/>
            <person name="Rohde M."/>
            <person name="Galperin M.Y."/>
            <person name="Jogler C."/>
        </authorList>
    </citation>
    <scope>NUCLEOTIDE SEQUENCE [LARGE SCALE GENOMIC DNA]</scope>
    <source>
        <strain evidence="14 15">HG66A1</strain>
    </source>
</reference>
<comment type="subunit">
    <text evidence="13">F-type ATPases have 2 components, F(1) - the catalytic core - and F(0) - the membrane proton channel. F(1) has five subunits: alpha(3), beta(3), gamma(1), delta(1), epsilon(1). F(0) has three main subunits: a(1), b(2) and c(10-14). The alpha and beta chains form an alternating ring which encloses part of the gamma chain. F(1) is attached to F(0) by a central stalk formed by the gamma and epsilon chains, while a peripheral stalk is formed by the delta and b chains.</text>
</comment>
<dbReference type="AlphaFoldDB" id="A0A517PS45"/>
<dbReference type="InterPro" id="IPR002146">
    <property type="entry name" value="ATP_synth_b/b'su_bac/chlpt"/>
</dbReference>
<evidence type="ECO:0000256" key="3">
    <source>
        <dbReference type="ARBA" id="ARBA00022547"/>
    </source>
</evidence>
<dbReference type="Pfam" id="PF00430">
    <property type="entry name" value="ATP-synt_B"/>
    <property type="match status" value="1"/>
</dbReference>
<evidence type="ECO:0000256" key="1">
    <source>
        <dbReference type="ARBA" id="ARBA00005513"/>
    </source>
</evidence>
<evidence type="ECO:0000256" key="6">
    <source>
        <dbReference type="ARBA" id="ARBA00022989"/>
    </source>
</evidence>
<evidence type="ECO:0000313" key="15">
    <source>
        <dbReference type="Proteomes" id="UP000320421"/>
    </source>
</evidence>
<dbReference type="EMBL" id="CP036266">
    <property type="protein sequence ID" value="QDT22196.1"/>
    <property type="molecule type" value="Genomic_DNA"/>
</dbReference>
<dbReference type="GO" id="GO:0012505">
    <property type="term" value="C:endomembrane system"/>
    <property type="evidence" value="ECO:0007669"/>
    <property type="project" value="UniProtKB-SubCell"/>
</dbReference>
<proteinExistence type="inferred from homology"/>
<keyword evidence="5 13" id="KW-0375">Hydrogen ion transport</keyword>
<dbReference type="Proteomes" id="UP000320421">
    <property type="component" value="Chromosome"/>
</dbReference>
<keyword evidence="3 13" id="KW-0138">CF(0)</keyword>
<accession>A0A517PS45</accession>
<keyword evidence="7 13" id="KW-0406">Ion transport</keyword>
<dbReference type="GO" id="GO:0046961">
    <property type="term" value="F:proton-transporting ATPase activity, rotational mechanism"/>
    <property type="evidence" value="ECO:0007669"/>
    <property type="project" value="TreeGrafter"/>
</dbReference>
<keyword evidence="9 13" id="KW-0066">ATP synthesis</keyword>
<keyword evidence="13" id="KW-1003">Cell membrane</keyword>
<keyword evidence="8 13" id="KW-0472">Membrane</keyword>
<evidence type="ECO:0000256" key="12">
    <source>
        <dbReference type="ARBA" id="ARBA00037847"/>
    </source>
</evidence>
<sequence length="266" mass="31330">MSIDWFTFTAQILNFLVLVWLLTHFLYQPITKAMQERQQKIADEHQKSLEIQQQAAAKVTEYEEKTAELIHAKDELLAEAGKEIQSWREEHLARARKEVDQEKEDWYRALHRERESFLREARVRMAGHIHHMSQCVLKELANADLQQQTISVFLERISRIEEQQKLKFRDLLRTPDSRVLVESALELEQSDRDRISKFISEFLDIQVDVEYRERPDLICGIDLHISGYKVAWNLQEPLEELEEEFVRSLNEVITLESGVESTPSAS</sequence>
<evidence type="ECO:0000256" key="11">
    <source>
        <dbReference type="ARBA" id="ARBA00025614"/>
    </source>
</evidence>
<gene>
    <name evidence="14" type="primary">atpF_2</name>
    <name evidence="13" type="synonym">atpF</name>
    <name evidence="14" type="ORF">HG66A1_40030</name>
</gene>
<dbReference type="GO" id="GO:0045259">
    <property type="term" value="C:proton-transporting ATP synthase complex"/>
    <property type="evidence" value="ECO:0007669"/>
    <property type="project" value="UniProtKB-KW"/>
</dbReference>
<dbReference type="HAMAP" id="MF_01398">
    <property type="entry name" value="ATP_synth_b_bprime"/>
    <property type="match status" value="1"/>
</dbReference>
<evidence type="ECO:0000256" key="8">
    <source>
        <dbReference type="ARBA" id="ARBA00023136"/>
    </source>
</evidence>
<dbReference type="GO" id="GO:0046933">
    <property type="term" value="F:proton-transporting ATP synthase activity, rotational mechanism"/>
    <property type="evidence" value="ECO:0007669"/>
    <property type="project" value="UniProtKB-UniRule"/>
</dbReference>
<comment type="function">
    <text evidence="10 13">F(1)F(0) ATP synthase produces ATP from ADP in the presence of a proton or sodium gradient. F-type ATPases consist of two structural domains, F(1) containing the extramembraneous catalytic core and F(0) containing the membrane proton channel, linked together by a central stalk and a peripheral stalk. During catalysis, ATP synthesis in the catalytic domain of F(1) is coupled via a rotary mechanism of the central stalk subunits to proton translocation.</text>
</comment>
<dbReference type="PANTHER" id="PTHR33445">
    <property type="entry name" value="ATP SYNTHASE SUBUNIT B', CHLOROPLASTIC"/>
    <property type="match status" value="1"/>
</dbReference>
<organism evidence="14 15">
    <name type="scientific">Gimesia chilikensis</name>
    <dbReference type="NCBI Taxonomy" id="2605989"/>
    <lineage>
        <taxon>Bacteria</taxon>
        <taxon>Pseudomonadati</taxon>
        <taxon>Planctomycetota</taxon>
        <taxon>Planctomycetia</taxon>
        <taxon>Planctomycetales</taxon>
        <taxon>Planctomycetaceae</taxon>
        <taxon>Gimesia</taxon>
    </lineage>
</organism>
<keyword evidence="6 13" id="KW-1133">Transmembrane helix</keyword>
<comment type="subcellular location">
    <subcellularLocation>
        <location evidence="13">Cell membrane</location>
        <topology evidence="13">Single-pass membrane protein</topology>
    </subcellularLocation>
    <subcellularLocation>
        <location evidence="12">Endomembrane system</location>
        <topology evidence="12">Single-pass membrane protein</topology>
    </subcellularLocation>
</comment>
<dbReference type="OrthoDB" id="282095at2"/>
<feature type="transmembrane region" description="Helical" evidence="13">
    <location>
        <begin position="6"/>
        <end position="27"/>
    </location>
</feature>
<evidence type="ECO:0000256" key="4">
    <source>
        <dbReference type="ARBA" id="ARBA00022692"/>
    </source>
</evidence>
<dbReference type="NCBIfam" id="TIGR03321">
    <property type="entry name" value="alt_F1F0_F0_B"/>
    <property type="match status" value="1"/>
</dbReference>
<keyword evidence="2 13" id="KW-0813">Transport</keyword>
<protein>
    <recommendedName>
        <fullName evidence="13">ATP synthase subunit b</fullName>
    </recommendedName>
    <alternativeName>
        <fullName evidence="13">ATP synthase F(0) sector subunit b</fullName>
    </alternativeName>
    <alternativeName>
        <fullName evidence="13">ATPase subunit I</fullName>
    </alternativeName>
    <alternativeName>
        <fullName evidence="13">F-type ATPase subunit b</fullName>
        <shortName evidence="13">F-ATPase subunit b</shortName>
    </alternativeName>
</protein>
<comment type="function">
    <text evidence="11">Component of the F(0) channel, it forms part of the peripheral stalk, linking F(1) to F(0). The b'-subunit is a diverged and duplicated form of b found in plants and photosynthetic bacteria.</text>
</comment>
<evidence type="ECO:0000313" key="14">
    <source>
        <dbReference type="EMBL" id="QDT22196.1"/>
    </source>
</evidence>
<evidence type="ECO:0000256" key="7">
    <source>
        <dbReference type="ARBA" id="ARBA00023065"/>
    </source>
</evidence>
<dbReference type="GO" id="GO:0005886">
    <property type="term" value="C:plasma membrane"/>
    <property type="evidence" value="ECO:0007669"/>
    <property type="project" value="UniProtKB-SubCell"/>
</dbReference>
<evidence type="ECO:0000256" key="2">
    <source>
        <dbReference type="ARBA" id="ARBA00022448"/>
    </source>
</evidence>
<keyword evidence="4 13" id="KW-0812">Transmembrane</keyword>
<keyword evidence="15" id="KW-1185">Reference proteome</keyword>
<dbReference type="PANTHER" id="PTHR33445:SF2">
    <property type="entry name" value="ATP SYNTHASE SUBUNIT B', CHLOROPLASTIC"/>
    <property type="match status" value="1"/>
</dbReference>
<dbReference type="InterPro" id="IPR050059">
    <property type="entry name" value="ATP_synthase_B_chain"/>
</dbReference>
<dbReference type="InterPro" id="IPR017707">
    <property type="entry name" value="Alt_ATP_synth_F0_bsu"/>
</dbReference>